<evidence type="ECO:0000313" key="2">
    <source>
        <dbReference type="Proteomes" id="UP000887565"/>
    </source>
</evidence>
<feature type="compositionally biased region" description="Basic and acidic residues" evidence="1">
    <location>
        <begin position="137"/>
        <end position="147"/>
    </location>
</feature>
<name>A0A915LAG5_ROMCU</name>
<feature type="compositionally biased region" description="Basic residues" evidence="1">
    <location>
        <begin position="37"/>
        <end position="63"/>
    </location>
</feature>
<proteinExistence type="predicted"/>
<feature type="region of interest" description="Disordered" evidence="1">
    <location>
        <begin position="108"/>
        <end position="157"/>
    </location>
</feature>
<organism evidence="2 3">
    <name type="scientific">Romanomermis culicivorax</name>
    <name type="common">Nematode worm</name>
    <dbReference type="NCBI Taxonomy" id="13658"/>
    <lineage>
        <taxon>Eukaryota</taxon>
        <taxon>Metazoa</taxon>
        <taxon>Ecdysozoa</taxon>
        <taxon>Nematoda</taxon>
        <taxon>Enoplea</taxon>
        <taxon>Dorylaimia</taxon>
        <taxon>Mermithida</taxon>
        <taxon>Mermithoidea</taxon>
        <taxon>Mermithidae</taxon>
        <taxon>Romanomermis</taxon>
    </lineage>
</organism>
<sequence length="157" mass="17513">MKPYGWEGEAGHYDGSGNKALYGSGGRKDKEWPNTNKAHKKRLEKKKTTSIRRGYKNKTKKRKNEHYCTKAFVNGGDVGEYWRQIKGVVDNCGDCDCFGGSGCYDTHGGHGDRHGHQSERSGSCTNVNGDGDTNTKTAEKVDQDHFVQGRRREKLNG</sequence>
<dbReference type="WBParaSite" id="nRc.2.0.1.t48069-RA">
    <property type="protein sequence ID" value="nRc.2.0.1.t48069-RA"/>
    <property type="gene ID" value="nRc.2.0.1.g48069"/>
</dbReference>
<feature type="region of interest" description="Disordered" evidence="1">
    <location>
        <begin position="1"/>
        <end position="63"/>
    </location>
</feature>
<protein>
    <submittedName>
        <fullName evidence="3">Uncharacterized protein</fullName>
    </submittedName>
</protein>
<dbReference type="AlphaFoldDB" id="A0A915LAG5"/>
<feature type="compositionally biased region" description="Polar residues" evidence="1">
    <location>
        <begin position="120"/>
        <end position="136"/>
    </location>
</feature>
<dbReference type="Proteomes" id="UP000887565">
    <property type="component" value="Unplaced"/>
</dbReference>
<feature type="compositionally biased region" description="Basic and acidic residues" evidence="1">
    <location>
        <begin position="108"/>
        <end position="119"/>
    </location>
</feature>
<reference evidence="3" key="1">
    <citation type="submission" date="2022-11" db="UniProtKB">
        <authorList>
            <consortium name="WormBaseParasite"/>
        </authorList>
    </citation>
    <scope>IDENTIFICATION</scope>
</reference>
<accession>A0A915LAG5</accession>
<evidence type="ECO:0000313" key="3">
    <source>
        <dbReference type="WBParaSite" id="nRc.2.0.1.t48069-RA"/>
    </source>
</evidence>
<feature type="compositionally biased region" description="Basic residues" evidence="1">
    <location>
        <begin position="148"/>
        <end position="157"/>
    </location>
</feature>
<evidence type="ECO:0000256" key="1">
    <source>
        <dbReference type="SAM" id="MobiDB-lite"/>
    </source>
</evidence>
<keyword evidence="2" id="KW-1185">Reference proteome</keyword>